<dbReference type="Gene3D" id="3.40.50.300">
    <property type="entry name" value="P-loop containing nucleotide triphosphate hydrolases"/>
    <property type="match status" value="1"/>
</dbReference>
<keyword evidence="5" id="KW-1185">Reference proteome</keyword>
<keyword evidence="2" id="KW-0067">ATP-binding</keyword>
<dbReference type="SUPFAM" id="SSF52540">
    <property type="entry name" value="P-loop containing nucleoside triphosphate hydrolases"/>
    <property type="match status" value="1"/>
</dbReference>
<dbReference type="STRING" id="83765.SAMN05660284_01968"/>
<evidence type="ECO:0000313" key="5">
    <source>
        <dbReference type="Proteomes" id="UP000242869"/>
    </source>
</evidence>
<protein>
    <submittedName>
        <fullName evidence="4">Flagellar biosynthesis protein FlhG</fullName>
    </submittedName>
</protein>
<keyword evidence="4" id="KW-0969">Cilium</keyword>
<dbReference type="Proteomes" id="UP000242869">
    <property type="component" value="Unassembled WGS sequence"/>
</dbReference>
<keyword evidence="4" id="KW-0282">Flagellum</keyword>
<evidence type="ECO:0000259" key="3">
    <source>
        <dbReference type="Pfam" id="PF01656"/>
    </source>
</evidence>
<dbReference type="GO" id="GO:0009898">
    <property type="term" value="C:cytoplasmic side of plasma membrane"/>
    <property type="evidence" value="ECO:0007669"/>
    <property type="project" value="TreeGrafter"/>
</dbReference>
<dbReference type="EMBL" id="FOVE01000014">
    <property type="protein sequence ID" value="SFN65140.1"/>
    <property type="molecule type" value="Genomic_DNA"/>
</dbReference>
<keyword evidence="4" id="KW-0966">Cell projection</keyword>
<dbReference type="GO" id="GO:0005829">
    <property type="term" value="C:cytosol"/>
    <property type="evidence" value="ECO:0007669"/>
    <property type="project" value="TreeGrafter"/>
</dbReference>
<accession>A0A1I5ARX0</accession>
<organism evidence="4 5">
    <name type="scientific">Formivibrio citricus</name>
    <dbReference type="NCBI Taxonomy" id="83765"/>
    <lineage>
        <taxon>Bacteria</taxon>
        <taxon>Pseudomonadati</taxon>
        <taxon>Pseudomonadota</taxon>
        <taxon>Betaproteobacteria</taxon>
        <taxon>Neisseriales</taxon>
        <taxon>Chitinibacteraceae</taxon>
        <taxon>Formivibrio</taxon>
    </lineage>
</organism>
<dbReference type="GO" id="GO:0016887">
    <property type="term" value="F:ATP hydrolysis activity"/>
    <property type="evidence" value="ECO:0007669"/>
    <property type="project" value="TreeGrafter"/>
</dbReference>
<dbReference type="InterPro" id="IPR002586">
    <property type="entry name" value="CobQ/CobB/MinD/ParA_Nub-bd_dom"/>
</dbReference>
<proteinExistence type="predicted"/>
<dbReference type="OrthoDB" id="5296586at2"/>
<dbReference type="PANTHER" id="PTHR43384">
    <property type="entry name" value="SEPTUM SITE-DETERMINING PROTEIN MIND HOMOLOG, CHLOROPLASTIC-RELATED"/>
    <property type="match status" value="1"/>
</dbReference>
<dbReference type="Pfam" id="PF01656">
    <property type="entry name" value="CbiA"/>
    <property type="match status" value="1"/>
</dbReference>
<gene>
    <name evidence="4" type="ORF">SAMN05660284_01968</name>
</gene>
<sequence length="298" mass="32650">MARMKRGHDQAAGLRELLSTPVCRSVSLAGGRGEAGSTTLVINLAAALAQRSRDVIVLDEFSGTGNVCNRLQVAPHHDFESVLRREASLGDALVDSGYGFSVLPIAARAQTLASLNELEQRRLAHEFEHLAQGADFLLLDTRPAANSDVPGLSLAADDVVVVLTNRAESLTDAYATIKLLHTEYGRHEFRILVNRAETLDEAAALFGRIRQVARQYLGEGIHLKLIGFVPEDEKLNRSARLGQSVLEAFPDSESAIAFRQLADAMLRWTPPRHPADTPAVFVHRLIESSRLLSEQLRH</sequence>
<evidence type="ECO:0000256" key="1">
    <source>
        <dbReference type="ARBA" id="ARBA00022741"/>
    </source>
</evidence>
<dbReference type="InterPro" id="IPR050625">
    <property type="entry name" value="ParA/MinD_ATPase"/>
</dbReference>
<evidence type="ECO:0000313" key="4">
    <source>
        <dbReference type="EMBL" id="SFN65140.1"/>
    </source>
</evidence>
<reference evidence="5" key="1">
    <citation type="submission" date="2016-10" db="EMBL/GenBank/DDBJ databases">
        <authorList>
            <person name="Varghese N."/>
            <person name="Submissions S."/>
        </authorList>
    </citation>
    <scope>NUCLEOTIDE SEQUENCE [LARGE SCALE GENOMIC DNA]</scope>
    <source>
        <strain evidence="5">DSM 6150</strain>
    </source>
</reference>
<dbReference type="GO" id="GO:0005524">
    <property type="term" value="F:ATP binding"/>
    <property type="evidence" value="ECO:0007669"/>
    <property type="project" value="UniProtKB-KW"/>
</dbReference>
<name>A0A1I5ARX0_9NEIS</name>
<dbReference type="AlphaFoldDB" id="A0A1I5ARX0"/>
<dbReference type="GO" id="GO:0051782">
    <property type="term" value="P:negative regulation of cell division"/>
    <property type="evidence" value="ECO:0007669"/>
    <property type="project" value="TreeGrafter"/>
</dbReference>
<dbReference type="InterPro" id="IPR027417">
    <property type="entry name" value="P-loop_NTPase"/>
</dbReference>
<evidence type="ECO:0000256" key="2">
    <source>
        <dbReference type="ARBA" id="ARBA00022840"/>
    </source>
</evidence>
<keyword evidence="1" id="KW-0547">Nucleotide-binding</keyword>
<feature type="domain" description="CobQ/CobB/MinD/ParA nucleotide binding" evidence="3">
    <location>
        <begin position="27"/>
        <end position="243"/>
    </location>
</feature>
<dbReference type="PANTHER" id="PTHR43384:SF4">
    <property type="entry name" value="CELLULOSE BIOSYNTHESIS PROTEIN BCSQ-RELATED"/>
    <property type="match status" value="1"/>
</dbReference>